<feature type="compositionally biased region" description="Basic and acidic residues" evidence="5">
    <location>
        <begin position="32"/>
        <end position="44"/>
    </location>
</feature>
<evidence type="ECO:0000256" key="5">
    <source>
        <dbReference type="SAM" id="MobiDB-lite"/>
    </source>
</evidence>
<dbReference type="Proteomes" id="UP001285441">
    <property type="component" value="Unassembled WGS sequence"/>
</dbReference>
<comment type="subcellular location">
    <subcellularLocation>
        <location evidence="1">Membrane</location>
        <topology evidence="1">Multi-pass membrane protein</topology>
    </subcellularLocation>
</comment>
<dbReference type="InterPro" id="IPR036259">
    <property type="entry name" value="MFS_trans_sf"/>
</dbReference>
<feature type="transmembrane region" description="Helical" evidence="6">
    <location>
        <begin position="398"/>
        <end position="418"/>
    </location>
</feature>
<keyword evidence="4 6" id="KW-0472">Membrane</keyword>
<feature type="transmembrane region" description="Helical" evidence="6">
    <location>
        <begin position="338"/>
        <end position="359"/>
    </location>
</feature>
<feature type="domain" description="Major facilitator superfamily (MFS) profile" evidence="7">
    <location>
        <begin position="60"/>
        <end position="561"/>
    </location>
</feature>
<gene>
    <name evidence="8" type="ORF">B0H63DRAFT_388645</name>
</gene>
<dbReference type="InterPro" id="IPR011701">
    <property type="entry name" value="MFS"/>
</dbReference>
<dbReference type="Pfam" id="PF07690">
    <property type="entry name" value="MFS_1"/>
    <property type="match status" value="1"/>
</dbReference>
<evidence type="ECO:0000256" key="2">
    <source>
        <dbReference type="ARBA" id="ARBA00022692"/>
    </source>
</evidence>
<dbReference type="PANTHER" id="PTHR23501:SF33">
    <property type="entry name" value="MAJOR FACILITATOR SUPERFAMILY (MFS) PROFILE DOMAIN-CONTAINING PROTEIN"/>
    <property type="match status" value="1"/>
</dbReference>
<feature type="transmembrane region" description="Helical" evidence="6">
    <location>
        <begin position="466"/>
        <end position="489"/>
    </location>
</feature>
<name>A0AAE0P0C4_9PEZI</name>
<feature type="transmembrane region" description="Helical" evidence="6">
    <location>
        <begin position="62"/>
        <end position="82"/>
    </location>
</feature>
<organism evidence="8 9">
    <name type="scientific">Podospora didyma</name>
    <dbReference type="NCBI Taxonomy" id="330526"/>
    <lineage>
        <taxon>Eukaryota</taxon>
        <taxon>Fungi</taxon>
        <taxon>Dikarya</taxon>
        <taxon>Ascomycota</taxon>
        <taxon>Pezizomycotina</taxon>
        <taxon>Sordariomycetes</taxon>
        <taxon>Sordariomycetidae</taxon>
        <taxon>Sordariales</taxon>
        <taxon>Podosporaceae</taxon>
        <taxon>Podospora</taxon>
    </lineage>
</organism>
<feature type="region of interest" description="Disordered" evidence="5">
    <location>
        <begin position="1"/>
        <end position="52"/>
    </location>
</feature>
<feature type="transmembrane region" description="Helical" evidence="6">
    <location>
        <begin position="125"/>
        <end position="151"/>
    </location>
</feature>
<dbReference type="AlphaFoldDB" id="A0AAE0P0C4"/>
<dbReference type="GO" id="GO:0000329">
    <property type="term" value="C:fungal-type vacuole membrane"/>
    <property type="evidence" value="ECO:0007669"/>
    <property type="project" value="TreeGrafter"/>
</dbReference>
<dbReference type="PANTHER" id="PTHR23501">
    <property type="entry name" value="MAJOR FACILITATOR SUPERFAMILY"/>
    <property type="match status" value="1"/>
</dbReference>
<evidence type="ECO:0000256" key="3">
    <source>
        <dbReference type="ARBA" id="ARBA00022989"/>
    </source>
</evidence>
<evidence type="ECO:0000313" key="8">
    <source>
        <dbReference type="EMBL" id="KAK3390705.1"/>
    </source>
</evidence>
<keyword evidence="2 6" id="KW-0812">Transmembrane</keyword>
<evidence type="ECO:0000259" key="7">
    <source>
        <dbReference type="PROSITE" id="PS50850"/>
    </source>
</evidence>
<feature type="compositionally biased region" description="Low complexity" evidence="5">
    <location>
        <begin position="17"/>
        <end position="26"/>
    </location>
</feature>
<dbReference type="GO" id="GO:0015174">
    <property type="term" value="F:basic amino acid transmembrane transporter activity"/>
    <property type="evidence" value="ECO:0007669"/>
    <property type="project" value="TreeGrafter"/>
</dbReference>
<keyword evidence="9" id="KW-1185">Reference proteome</keyword>
<accession>A0AAE0P0C4</accession>
<dbReference type="Gene3D" id="1.20.1250.20">
    <property type="entry name" value="MFS general substrate transporter like domains"/>
    <property type="match status" value="1"/>
</dbReference>
<proteinExistence type="predicted"/>
<feature type="transmembrane region" description="Helical" evidence="6">
    <location>
        <begin position="157"/>
        <end position="175"/>
    </location>
</feature>
<feature type="transmembrane region" description="Helical" evidence="6">
    <location>
        <begin position="371"/>
        <end position="392"/>
    </location>
</feature>
<protein>
    <submittedName>
        <fullName evidence="8">Major facilitator superfamily domain-containing protein</fullName>
    </submittedName>
</protein>
<evidence type="ECO:0000256" key="1">
    <source>
        <dbReference type="ARBA" id="ARBA00004141"/>
    </source>
</evidence>
<evidence type="ECO:0000256" key="6">
    <source>
        <dbReference type="SAM" id="Phobius"/>
    </source>
</evidence>
<feature type="transmembrane region" description="Helical" evidence="6">
    <location>
        <begin position="430"/>
        <end position="454"/>
    </location>
</feature>
<feature type="transmembrane region" description="Helical" evidence="6">
    <location>
        <begin position="215"/>
        <end position="233"/>
    </location>
</feature>
<feature type="transmembrane region" description="Helical" evidence="6">
    <location>
        <begin position="536"/>
        <end position="557"/>
    </location>
</feature>
<feature type="transmembrane region" description="Helical" evidence="6">
    <location>
        <begin position="295"/>
        <end position="318"/>
    </location>
</feature>
<evidence type="ECO:0000313" key="9">
    <source>
        <dbReference type="Proteomes" id="UP001285441"/>
    </source>
</evidence>
<keyword evidence="3 6" id="KW-1133">Transmembrane helix</keyword>
<dbReference type="PRINTS" id="PR01036">
    <property type="entry name" value="TCRTETB"/>
</dbReference>
<comment type="caution">
    <text evidence="8">The sequence shown here is derived from an EMBL/GenBank/DDBJ whole genome shotgun (WGS) entry which is preliminary data.</text>
</comment>
<dbReference type="InterPro" id="IPR020846">
    <property type="entry name" value="MFS_dom"/>
</dbReference>
<sequence length="565" mass="61556">MDAESSEINETTRLLDSSSPSPKSSPAQSNEPNHDEVNPTEHETNTSQKHLQTWDKEHRKNLVLLLGVFIVNADSAILISLFRQIASDFDQLASASWILNSYVIGTIVTQPLFGKLSDVYGRKPLLLLAYGSHCAGSALSGVGLSFGALLFGRALCGIGHAGITVLISTLIVDLLPIRDVAVWRGYVYAVNQIGRAVGPPLGGFIVDRLSWRWTVLYQVPLNLVGLITIWWKMTFPPPISHTGVDVTSWEPVTSRLSKLGRIDFSGSISLGIANVSLLLFLDHLQKRAGHSAQDLSVVVPLSTWVGFLAIFIVLEAAWATEPILPLRLLIRRNVVSAYGIQFFQTAAMMAFYTSITLYFRVAMQDSSTAAATRLVFAMLGTITGGLISGYLIRRTGRYRMVTSVATVLSNIAYLVIFLRWRGSTGWLETLYGFPVGFGFGVSLSAAFIGLTAGLDSSEVAMSTSGFYLTLNIGSLIGVSSASLLVNSFVERVLKERLCGIPGAAKIIRDVSSNLDNIERLPYQIVMIVRKTYTESLVIVWLFSLLGGCVGWVASLVMREGQLVKP</sequence>
<feature type="transmembrane region" description="Helical" evidence="6">
    <location>
        <begin position="94"/>
        <end position="113"/>
    </location>
</feature>
<reference evidence="8" key="2">
    <citation type="submission" date="2023-06" db="EMBL/GenBank/DDBJ databases">
        <authorList>
            <consortium name="Lawrence Berkeley National Laboratory"/>
            <person name="Haridas S."/>
            <person name="Hensen N."/>
            <person name="Bonometti L."/>
            <person name="Westerberg I."/>
            <person name="Brannstrom I.O."/>
            <person name="Guillou S."/>
            <person name="Cros-Aarteil S."/>
            <person name="Calhoun S."/>
            <person name="Kuo A."/>
            <person name="Mondo S."/>
            <person name="Pangilinan J."/>
            <person name="Riley R."/>
            <person name="LaButti K."/>
            <person name="Andreopoulos B."/>
            <person name="Lipzen A."/>
            <person name="Chen C."/>
            <person name="Yanf M."/>
            <person name="Daum C."/>
            <person name="Ng V."/>
            <person name="Clum A."/>
            <person name="Steindorff A."/>
            <person name="Ohm R."/>
            <person name="Martin F."/>
            <person name="Silar P."/>
            <person name="Natvig D."/>
            <person name="Lalanne C."/>
            <person name="Gautier V."/>
            <person name="Ament-velasquez S.L."/>
            <person name="Kruys A."/>
            <person name="Hutchinson M.I."/>
            <person name="Powell A.J."/>
            <person name="Barry K."/>
            <person name="Miller A.N."/>
            <person name="Grigoriev I.V."/>
            <person name="Debuchy R."/>
            <person name="Gladieux P."/>
            <person name="Thoren M.H."/>
            <person name="Johannesson H."/>
        </authorList>
    </citation>
    <scope>NUCLEOTIDE SEQUENCE</scope>
    <source>
        <strain evidence="8">CBS 232.78</strain>
    </source>
</reference>
<evidence type="ECO:0000256" key="4">
    <source>
        <dbReference type="ARBA" id="ARBA00023136"/>
    </source>
</evidence>
<dbReference type="PROSITE" id="PS50850">
    <property type="entry name" value="MFS"/>
    <property type="match status" value="1"/>
</dbReference>
<feature type="transmembrane region" description="Helical" evidence="6">
    <location>
        <begin position="264"/>
        <end position="283"/>
    </location>
</feature>
<reference evidence="8" key="1">
    <citation type="journal article" date="2023" name="Mol. Phylogenet. Evol.">
        <title>Genome-scale phylogeny and comparative genomics of the fungal order Sordariales.</title>
        <authorList>
            <person name="Hensen N."/>
            <person name="Bonometti L."/>
            <person name="Westerberg I."/>
            <person name="Brannstrom I.O."/>
            <person name="Guillou S."/>
            <person name="Cros-Aarteil S."/>
            <person name="Calhoun S."/>
            <person name="Haridas S."/>
            <person name="Kuo A."/>
            <person name="Mondo S."/>
            <person name="Pangilinan J."/>
            <person name="Riley R."/>
            <person name="LaButti K."/>
            <person name="Andreopoulos B."/>
            <person name="Lipzen A."/>
            <person name="Chen C."/>
            <person name="Yan M."/>
            <person name="Daum C."/>
            <person name="Ng V."/>
            <person name="Clum A."/>
            <person name="Steindorff A."/>
            <person name="Ohm R.A."/>
            <person name="Martin F."/>
            <person name="Silar P."/>
            <person name="Natvig D.O."/>
            <person name="Lalanne C."/>
            <person name="Gautier V."/>
            <person name="Ament-Velasquez S.L."/>
            <person name="Kruys A."/>
            <person name="Hutchinson M.I."/>
            <person name="Powell A.J."/>
            <person name="Barry K."/>
            <person name="Miller A.N."/>
            <person name="Grigoriev I.V."/>
            <person name="Debuchy R."/>
            <person name="Gladieux P."/>
            <person name="Hiltunen Thoren M."/>
            <person name="Johannesson H."/>
        </authorList>
    </citation>
    <scope>NUCLEOTIDE SEQUENCE</scope>
    <source>
        <strain evidence="8">CBS 232.78</strain>
    </source>
</reference>
<dbReference type="EMBL" id="JAULSW010000002">
    <property type="protein sequence ID" value="KAK3390705.1"/>
    <property type="molecule type" value="Genomic_DNA"/>
</dbReference>
<dbReference type="SUPFAM" id="SSF103473">
    <property type="entry name" value="MFS general substrate transporter"/>
    <property type="match status" value="1"/>
</dbReference>